<evidence type="ECO:0000313" key="2">
    <source>
        <dbReference type="Proteomes" id="UP000814140"/>
    </source>
</evidence>
<comment type="caution">
    <text evidence="1">The sequence shown here is derived from an EMBL/GenBank/DDBJ whole genome shotgun (WGS) entry which is preliminary data.</text>
</comment>
<proteinExistence type="predicted"/>
<gene>
    <name evidence="1" type="ORF">BV25DRAFT_1812238</name>
</gene>
<accession>A0ACB8SMF9</accession>
<sequence length="845" mass="91205">MAEEFDVEATLAKLTMPQKIKMLAGLGWWHTQPVPEAGVPSVRMSDGPNGVRGTRWFNGVQSSCFPASTGLGASFDIELARQVGGALADECRAKSTHVLLAPTVNTQRSPLGGRAFESFSEDPHLNGTLAAAYINGLQSKGVAATIKHFVANDQESQRWDICTGDVSERALREIYLKPFQIAIKKANPWALMTCYNRVNGVHVSENPWLINDILRKEWGFKGMIMSDWIGVYSTTESIKAGVDLEMPGPTVMRGKAVERALTGEKLLPSDIDERVSKILQLVERAKASGISFDGPEEGVDTPELRALLRRAASDAIVLLKNDKALLPLSGPLTKIAVIGPNAKQSFTSGGGSARLLETYTVSPYEGIAAAARSAGTEITYTVGATSHKFLPLLNGFMHYEGGRGALVEFWNTEPAEGWTTSLKGGTAPAWSTPTMSSECFLVDGIDNDKVNLTCWIRYSTKYTPDESGDYEFSINFTGIGNLFVNGELVVDLFHDPPHGEGFFGLATADVHAVVKGLKAGVPVDVEVRLTNAPFVASGAPFEARGSIRLGAVRVVGGEEAIESAVKLAKEADVAVVVVGLNHEWESEGFDRPDMSLPGYMDTLVSAVLHANPRTVVVNQSGSPVEMPWIDEAETAVQVRSSLFWLGNGLADVLFGKVNPSGKLALTFPKRLEDNPSYPSYGPKGEGPGKILYNEGIYVGYRGYDKKSIAPLFPFGFGLSYTTFAYSSLETSRVSPEGGFTVSFTIANTGNVDGRESAQVYISNPGASLPCAVQELKGFAKVALRAGESKKVSLELDREALSYFDERKKTWVAEKGTFNVLVGASSRDVRLTGEVKLEKMFHWSGL</sequence>
<keyword evidence="1" id="KW-0378">Hydrolase</keyword>
<keyword evidence="2" id="KW-1185">Reference proteome</keyword>
<name>A0ACB8SMF9_9AGAM</name>
<organism evidence="1 2">
    <name type="scientific">Artomyces pyxidatus</name>
    <dbReference type="NCBI Taxonomy" id="48021"/>
    <lineage>
        <taxon>Eukaryota</taxon>
        <taxon>Fungi</taxon>
        <taxon>Dikarya</taxon>
        <taxon>Basidiomycota</taxon>
        <taxon>Agaricomycotina</taxon>
        <taxon>Agaricomycetes</taxon>
        <taxon>Russulales</taxon>
        <taxon>Auriscalpiaceae</taxon>
        <taxon>Artomyces</taxon>
    </lineage>
</organism>
<dbReference type="EMBL" id="MU277245">
    <property type="protein sequence ID" value="KAI0057569.1"/>
    <property type="molecule type" value="Genomic_DNA"/>
</dbReference>
<evidence type="ECO:0000313" key="1">
    <source>
        <dbReference type="EMBL" id="KAI0057569.1"/>
    </source>
</evidence>
<protein>
    <submittedName>
        <fullName evidence="1">Glycoside hydrolase family 3 protein</fullName>
    </submittedName>
</protein>
<dbReference type="Proteomes" id="UP000814140">
    <property type="component" value="Unassembled WGS sequence"/>
</dbReference>
<reference evidence="1" key="1">
    <citation type="submission" date="2021-03" db="EMBL/GenBank/DDBJ databases">
        <authorList>
            <consortium name="DOE Joint Genome Institute"/>
            <person name="Ahrendt S."/>
            <person name="Looney B.P."/>
            <person name="Miyauchi S."/>
            <person name="Morin E."/>
            <person name="Drula E."/>
            <person name="Courty P.E."/>
            <person name="Chicoki N."/>
            <person name="Fauchery L."/>
            <person name="Kohler A."/>
            <person name="Kuo A."/>
            <person name="Labutti K."/>
            <person name="Pangilinan J."/>
            <person name="Lipzen A."/>
            <person name="Riley R."/>
            <person name="Andreopoulos W."/>
            <person name="He G."/>
            <person name="Johnson J."/>
            <person name="Barry K.W."/>
            <person name="Grigoriev I.V."/>
            <person name="Nagy L."/>
            <person name="Hibbett D."/>
            <person name="Henrissat B."/>
            <person name="Matheny P.B."/>
            <person name="Labbe J."/>
            <person name="Martin F."/>
        </authorList>
    </citation>
    <scope>NUCLEOTIDE SEQUENCE</scope>
    <source>
        <strain evidence="1">HHB10654</strain>
    </source>
</reference>
<reference evidence="1" key="2">
    <citation type="journal article" date="2022" name="New Phytol.">
        <title>Evolutionary transition to the ectomycorrhizal habit in the genomes of a hyperdiverse lineage of mushroom-forming fungi.</title>
        <authorList>
            <person name="Looney B."/>
            <person name="Miyauchi S."/>
            <person name="Morin E."/>
            <person name="Drula E."/>
            <person name="Courty P.E."/>
            <person name="Kohler A."/>
            <person name="Kuo A."/>
            <person name="LaButti K."/>
            <person name="Pangilinan J."/>
            <person name="Lipzen A."/>
            <person name="Riley R."/>
            <person name="Andreopoulos W."/>
            <person name="He G."/>
            <person name="Johnson J."/>
            <person name="Nolan M."/>
            <person name="Tritt A."/>
            <person name="Barry K.W."/>
            <person name="Grigoriev I.V."/>
            <person name="Nagy L.G."/>
            <person name="Hibbett D."/>
            <person name="Henrissat B."/>
            <person name="Matheny P.B."/>
            <person name="Labbe J."/>
            <person name="Martin F.M."/>
        </authorList>
    </citation>
    <scope>NUCLEOTIDE SEQUENCE</scope>
    <source>
        <strain evidence="1">HHB10654</strain>
    </source>
</reference>